<dbReference type="PROSITE" id="PS51257">
    <property type="entry name" value="PROKAR_LIPOPROTEIN"/>
    <property type="match status" value="1"/>
</dbReference>
<dbReference type="EMBL" id="CP015506">
    <property type="protein sequence ID" value="AND38282.1"/>
    <property type="molecule type" value="Genomic_DNA"/>
</dbReference>
<dbReference type="InterPro" id="IPR047808">
    <property type="entry name" value="CueP-like"/>
</dbReference>
<dbReference type="eggNOG" id="ENOG5030NQV">
    <property type="taxonomic scope" value="Bacteria"/>
</dbReference>
<accession>A0A160M761</accession>
<feature type="signal peptide" evidence="1">
    <location>
        <begin position="1"/>
        <end position="22"/>
    </location>
</feature>
<proteinExistence type="predicted"/>
<dbReference type="AlphaFoldDB" id="A0A160M761"/>
<feature type="chain" id="PRO_5007817164" evidence="1">
    <location>
        <begin position="23"/>
        <end position="91"/>
    </location>
</feature>
<name>A0A160M761_9BACI</name>
<protein>
    <submittedName>
        <fullName evidence="2">Uncharacterized protein</fullName>
    </submittedName>
</protein>
<dbReference type="KEGG" id="bon:A361_03825"/>
<keyword evidence="1" id="KW-0732">Signal</keyword>
<evidence type="ECO:0000313" key="3">
    <source>
        <dbReference type="Proteomes" id="UP000077856"/>
    </source>
</evidence>
<dbReference type="Gene3D" id="2.60.40.3700">
    <property type="match status" value="1"/>
</dbReference>
<organism evidence="2 3">
    <name type="scientific">Cytobacillus oceanisediminis 2691</name>
    <dbReference type="NCBI Taxonomy" id="1196031"/>
    <lineage>
        <taxon>Bacteria</taxon>
        <taxon>Bacillati</taxon>
        <taxon>Bacillota</taxon>
        <taxon>Bacilli</taxon>
        <taxon>Bacillales</taxon>
        <taxon>Bacillaceae</taxon>
        <taxon>Cytobacillus</taxon>
    </lineage>
</organism>
<dbReference type="Proteomes" id="UP000077856">
    <property type="component" value="Chromosome"/>
</dbReference>
<evidence type="ECO:0000313" key="2">
    <source>
        <dbReference type="EMBL" id="AND38282.1"/>
    </source>
</evidence>
<reference evidence="2 3" key="1">
    <citation type="submission" date="2016-04" db="EMBL/GenBank/DDBJ databases">
        <title>Complete genome sequence of Bacillus oceanisediminis strain 2691.</title>
        <authorList>
            <person name="Jeong H."/>
            <person name="Kim H.J."/>
            <person name="Lee D.-W."/>
        </authorList>
    </citation>
    <scope>NUCLEOTIDE SEQUENCE [LARGE SCALE GENOMIC DNA]</scope>
    <source>
        <strain evidence="2 3">2691</strain>
    </source>
</reference>
<dbReference type="Pfam" id="PF21172">
    <property type="entry name" value="CueP"/>
    <property type="match status" value="1"/>
</dbReference>
<dbReference type="STRING" id="1196031.A361_03825"/>
<sequence length="91" mass="9872">MKVKLFLSVLLISIVLAGCGQADSNDEAALKADNIKELVNDYSAGNVKSESASITSQQLLVKKADGEELVYDLPKEEFFVSIAPYVNETHP</sequence>
<gene>
    <name evidence="2" type="ORF">A361_03825</name>
</gene>
<evidence type="ECO:0000256" key="1">
    <source>
        <dbReference type="SAM" id="SignalP"/>
    </source>
</evidence>